<protein>
    <submittedName>
        <fullName evidence="2">Uncharacterized protein</fullName>
    </submittedName>
</protein>
<feature type="chain" id="PRO_5044285293" evidence="1">
    <location>
        <begin position="29"/>
        <end position="87"/>
    </location>
</feature>
<gene>
    <name evidence="2" type="ORF">AB5J56_20555</name>
</gene>
<sequence length="87" mass="8365">MNNGLRKAAATAALVTGLVAGSTVTASAASAAPRSERITSQEQLAASIAKAVATEQKSGAIAGGPVVAGMVTASTNSVSPDRAPTPC</sequence>
<evidence type="ECO:0000256" key="1">
    <source>
        <dbReference type="SAM" id="SignalP"/>
    </source>
</evidence>
<reference evidence="2" key="1">
    <citation type="submission" date="2024-07" db="EMBL/GenBank/DDBJ databases">
        <authorList>
            <person name="Yu S.T."/>
        </authorList>
    </citation>
    <scope>NUCLEOTIDE SEQUENCE</scope>
    <source>
        <strain evidence="2">R21</strain>
    </source>
</reference>
<dbReference type="EMBL" id="CP163435">
    <property type="protein sequence ID" value="XDQ26950.1"/>
    <property type="molecule type" value="Genomic_DNA"/>
</dbReference>
<feature type="signal peptide" evidence="1">
    <location>
        <begin position="1"/>
        <end position="28"/>
    </location>
</feature>
<dbReference type="AlphaFoldDB" id="A0AB39P890"/>
<dbReference type="RefSeq" id="WP_369234192.1">
    <property type="nucleotide sequence ID" value="NZ_CP163435.1"/>
</dbReference>
<name>A0AB39P890_9ACTN</name>
<keyword evidence="1" id="KW-0732">Signal</keyword>
<organism evidence="2">
    <name type="scientific">Streptomyces sp. R21</name>
    <dbReference type="NCBI Taxonomy" id="3238627"/>
    <lineage>
        <taxon>Bacteria</taxon>
        <taxon>Bacillati</taxon>
        <taxon>Actinomycetota</taxon>
        <taxon>Actinomycetes</taxon>
        <taxon>Kitasatosporales</taxon>
        <taxon>Streptomycetaceae</taxon>
        <taxon>Streptomyces</taxon>
    </lineage>
</organism>
<evidence type="ECO:0000313" key="2">
    <source>
        <dbReference type="EMBL" id="XDQ26950.1"/>
    </source>
</evidence>
<proteinExistence type="predicted"/>
<accession>A0AB39P890</accession>